<gene>
    <name evidence="2" type="ORF">RM812_41390</name>
</gene>
<accession>A0ABU3B258</accession>
<evidence type="ECO:0000313" key="2">
    <source>
        <dbReference type="EMBL" id="MDT0616540.1"/>
    </source>
</evidence>
<evidence type="ECO:0000256" key="1">
    <source>
        <dbReference type="SAM" id="MobiDB-lite"/>
    </source>
</evidence>
<organism evidence="2 3">
    <name type="scientific">Streptomyces lancefieldiae</name>
    <dbReference type="NCBI Taxonomy" id="3075520"/>
    <lineage>
        <taxon>Bacteria</taxon>
        <taxon>Bacillati</taxon>
        <taxon>Actinomycetota</taxon>
        <taxon>Actinomycetes</taxon>
        <taxon>Kitasatosporales</taxon>
        <taxon>Streptomycetaceae</taxon>
        <taxon>Streptomyces</taxon>
    </lineage>
</organism>
<keyword evidence="3" id="KW-1185">Reference proteome</keyword>
<dbReference type="Proteomes" id="UP001180724">
    <property type="component" value="Unassembled WGS sequence"/>
</dbReference>
<evidence type="ECO:0000313" key="3">
    <source>
        <dbReference type="Proteomes" id="UP001180724"/>
    </source>
</evidence>
<protein>
    <submittedName>
        <fullName evidence="2">Uncharacterized protein</fullName>
    </submittedName>
</protein>
<proteinExistence type="predicted"/>
<feature type="region of interest" description="Disordered" evidence="1">
    <location>
        <begin position="83"/>
        <end position="111"/>
    </location>
</feature>
<comment type="caution">
    <text evidence="2">The sequence shown here is derived from an EMBL/GenBank/DDBJ whole genome shotgun (WGS) entry which is preliminary data.</text>
</comment>
<dbReference type="RefSeq" id="WP_311586067.1">
    <property type="nucleotide sequence ID" value="NZ_JAVRFH010000183.1"/>
</dbReference>
<name>A0ABU3B258_9ACTN</name>
<dbReference type="EMBL" id="JAVRFH010000183">
    <property type="protein sequence ID" value="MDT0616540.1"/>
    <property type="molecule type" value="Genomic_DNA"/>
</dbReference>
<reference evidence="2" key="1">
    <citation type="submission" date="2024-05" db="EMBL/GenBank/DDBJ databases">
        <title>30 novel species of actinomycetes from the DSMZ collection.</title>
        <authorList>
            <person name="Nouioui I."/>
        </authorList>
    </citation>
    <scope>NUCLEOTIDE SEQUENCE</scope>
    <source>
        <strain evidence="2">DSM 40712</strain>
    </source>
</reference>
<sequence>MQAVLTGTQARVASMALEAADWSVAATNVLALARIDHEEPYWAADAAQHLIAEGITVEITPRRQQRPDLDQVLRLPLLPHPALPPVVMTGPTSPNTAPDEPRRSKAPTSAP</sequence>